<keyword evidence="2" id="KW-1185">Reference proteome</keyword>
<gene>
    <name evidence="1" type="ORF">PPACK8108_LOCUS23612</name>
</gene>
<proteinExistence type="predicted"/>
<evidence type="ECO:0000313" key="1">
    <source>
        <dbReference type="EMBL" id="CAH7688631.1"/>
    </source>
</evidence>
<organism evidence="1 2">
    <name type="scientific">Phakopsora pachyrhizi</name>
    <name type="common">Asian soybean rust disease fungus</name>
    <dbReference type="NCBI Taxonomy" id="170000"/>
    <lineage>
        <taxon>Eukaryota</taxon>
        <taxon>Fungi</taxon>
        <taxon>Dikarya</taxon>
        <taxon>Basidiomycota</taxon>
        <taxon>Pucciniomycotina</taxon>
        <taxon>Pucciniomycetes</taxon>
        <taxon>Pucciniales</taxon>
        <taxon>Phakopsoraceae</taxon>
        <taxon>Phakopsora</taxon>
    </lineage>
</organism>
<evidence type="ECO:0000313" key="2">
    <source>
        <dbReference type="Proteomes" id="UP001153365"/>
    </source>
</evidence>
<comment type="caution">
    <text evidence="1">The sequence shown here is derived from an EMBL/GenBank/DDBJ whole genome shotgun (WGS) entry which is preliminary data.</text>
</comment>
<dbReference type="AlphaFoldDB" id="A0AAV0BQM6"/>
<name>A0AAV0BQM6_PHAPC</name>
<reference evidence="1" key="1">
    <citation type="submission" date="2022-06" db="EMBL/GenBank/DDBJ databases">
        <authorList>
            <consortium name="SYNGENTA / RWTH Aachen University"/>
        </authorList>
    </citation>
    <scope>NUCLEOTIDE SEQUENCE</scope>
</reference>
<dbReference type="EMBL" id="CALTRL010005998">
    <property type="protein sequence ID" value="CAH7688631.1"/>
    <property type="molecule type" value="Genomic_DNA"/>
</dbReference>
<accession>A0AAV0BQM6</accession>
<dbReference type="Proteomes" id="UP001153365">
    <property type="component" value="Unassembled WGS sequence"/>
</dbReference>
<sequence length="158" mass="18387">MAYRFLGIPLLGRAQYPPIQSCKKVRLCRRWIFRSPSTFSSDSLAPLQPPQQAPSKKRLVFPLILITILTTVSINFRRLQLESEEKVRRLNAQISILKRLLADPSVRDEEWLKYAERQLSLVDLHIGPVKPHQRSNITEKVTWKQAFLGKKDLNQFHS</sequence>
<protein>
    <submittedName>
        <fullName evidence="1">Uncharacterized protein</fullName>
    </submittedName>
</protein>